<reference evidence="2 3" key="1">
    <citation type="submission" date="2016-02" db="EMBL/GenBank/DDBJ databases">
        <title>Band-tailed pigeon sequencing and assembly.</title>
        <authorList>
            <person name="Soares A.E."/>
            <person name="Novak B.J."/>
            <person name="Rice E.S."/>
            <person name="O'Connell B."/>
            <person name="Chang D."/>
            <person name="Weber S."/>
            <person name="Shapiro B."/>
        </authorList>
    </citation>
    <scope>NUCLEOTIDE SEQUENCE [LARGE SCALE GENOMIC DNA]</scope>
    <source>
        <strain evidence="2">BTP2013</strain>
        <tissue evidence="2">Blood</tissue>
    </source>
</reference>
<feature type="compositionally biased region" description="Pro residues" evidence="1">
    <location>
        <begin position="26"/>
        <end position="35"/>
    </location>
</feature>
<evidence type="ECO:0000256" key="1">
    <source>
        <dbReference type="SAM" id="MobiDB-lite"/>
    </source>
</evidence>
<proteinExistence type="predicted"/>
<comment type="caution">
    <text evidence="2">The sequence shown here is derived from an EMBL/GenBank/DDBJ whole genome shotgun (WGS) entry which is preliminary data.</text>
</comment>
<evidence type="ECO:0000313" key="3">
    <source>
        <dbReference type="Proteomes" id="UP000190648"/>
    </source>
</evidence>
<sequence length="113" mass="10987">MGGGSPLSSPRAGTLGGRNLARSPPAAVPPPPPPCCGWVAGRWRGGCGRRGGGAPFPRPKLPLLPGGHGSAARNGAERARKGPGQGKGPGTLALPGPSGSAPPRGRPSGGRKP</sequence>
<accession>A0A1V4J3Y0</accession>
<protein>
    <submittedName>
        <fullName evidence="2">Uncharacterized protein</fullName>
    </submittedName>
</protein>
<dbReference type="Proteomes" id="UP000190648">
    <property type="component" value="Unassembled WGS sequence"/>
</dbReference>
<name>A0A1V4J3Y0_PATFA</name>
<feature type="compositionally biased region" description="Gly residues" evidence="1">
    <location>
        <begin position="43"/>
        <end position="54"/>
    </location>
</feature>
<feature type="region of interest" description="Disordered" evidence="1">
    <location>
        <begin position="1"/>
        <end position="113"/>
    </location>
</feature>
<gene>
    <name evidence="2" type="ORF">AV530_016839</name>
</gene>
<dbReference type="AlphaFoldDB" id="A0A1V4J3Y0"/>
<dbReference type="EMBL" id="LSYS01009367">
    <property type="protein sequence ID" value="OPJ66870.1"/>
    <property type="molecule type" value="Genomic_DNA"/>
</dbReference>
<organism evidence="2 3">
    <name type="scientific">Patagioenas fasciata monilis</name>
    <dbReference type="NCBI Taxonomy" id="372326"/>
    <lineage>
        <taxon>Eukaryota</taxon>
        <taxon>Metazoa</taxon>
        <taxon>Chordata</taxon>
        <taxon>Craniata</taxon>
        <taxon>Vertebrata</taxon>
        <taxon>Euteleostomi</taxon>
        <taxon>Archelosauria</taxon>
        <taxon>Archosauria</taxon>
        <taxon>Dinosauria</taxon>
        <taxon>Saurischia</taxon>
        <taxon>Theropoda</taxon>
        <taxon>Coelurosauria</taxon>
        <taxon>Aves</taxon>
        <taxon>Neognathae</taxon>
        <taxon>Neoaves</taxon>
        <taxon>Columbimorphae</taxon>
        <taxon>Columbiformes</taxon>
        <taxon>Columbidae</taxon>
        <taxon>Patagioenas</taxon>
    </lineage>
</organism>
<keyword evidence="3" id="KW-1185">Reference proteome</keyword>
<evidence type="ECO:0000313" key="2">
    <source>
        <dbReference type="EMBL" id="OPJ66870.1"/>
    </source>
</evidence>